<dbReference type="Pfam" id="PF01585">
    <property type="entry name" value="G-patch"/>
    <property type="match status" value="1"/>
</dbReference>
<dbReference type="SMART" id="SM00443">
    <property type="entry name" value="G_patch"/>
    <property type="match status" value="1"/>
</dbReference>
<sequence>MLSTLHAQTSLLCRFRDLGHTDGTAFDRSTMHTEKRGFKGTEDDNLTHKTEHSFGYGILRRRKPIAFVKAGELAGTSEGSAQKRRVEKSSGKDVADFYRSMMGNKHSTDQALNTLYFAQQQTGAEMDGTVGAPLEHANLENDESSEGEWVEEDLEETASVTPSEMLMVSASTFVCPTCNTDVNRADVTLHNTSIAHLSRLKHSQALLNPLHIKPSSFGYKQLVAAGWSPFQPQGIGAEGREGQREPVKVKVKTDTMGVGVKVLPKGDVEVPKPGTLDGRAIRKMHEAEQKKRKRLMDYMHSA</sequence>
<organism evidence="2 3">
    <name type="scientific">Saitoella complicata (strain BCRC 22490 / CBS 7301 / JCM 7358 / NBRC 10748 / NRRL Y-17804)</name>
    <dbReference type="NCBI Taxonomy" id="698492"/>
    <lineage>
        <taxon>Eukaryota</taxon>
        <taxon>Fungi</taxon>
        <taxon>Dikarya</taxon>
        <taxon>Ascomycota</taxon>
        <taxon>Taphrinomycotina</taxon>
        <taxon>Taphrinomycotina incertae sedis</taxon>
        <taxon>Saitoella</taxon>
    </lineage>
</organism>
<dbReference type="Proteomes" id="UP000033140">
    <property type="component" value="Unassembled WGS sequence"/>
</dbReference>
<protein>
    <recommendedName>
        <fullName evidence="1">G-patch domain-containing protein</fullName>
    </recommendedName>
</protein>
<reference evidence="2 3" key="3">
    <citation type="journal article" date="2015" name="Genome Announc.">
        <title>Draft Genome Sequence of the Archiascomycetous Yeast Saitoella complicata.</title>
        <authorList>
            <person name="Yamauchi K."/>
            <person name="Kondo S."/>
            <person name="Hamamoto M."/>
            <person name="Takahashi Y."/>
            <person name="Ogura Y."/>
            <person name="Hayashi T."/>
            <person name="Nishida H."/>
        </authorList>
    </citation>
    <scope>NUCLEOTIDE SEQUENCE [LARGE SCALE GENOMIC DNA]</scope>
    <source>
        <strain evidence="2 3">NRRL Y-17804</strain>
    </source>
</reference>
<comment type="caution">
    <text evidence="2">The sequence shown here is derived from an EMBL/GenBank/DDBJ whole genome shotgun (WGS) entry which is preliminary data.</text>
</comment>
<name>A0A0E9NAL2_SAICN</name>
<dbReference type="EMBL" id="BACD03000006">
    <property type="protein sequence ID" value="GAO46902.1"/>
    <property type="molecule type" value="Genomic_DNA"/>
</dbReference>
<dbReference type="AlphaFoldDB" id="A0A0E9NAL2"/>
<dbReference type="PROSITE" id="PS50174">
    <property type="entry name" value="G_PATCH"/>
    <property type="match status" value="1"/>
</dbReference>
<evidence type="ECO:0000313" key="3">
    <source>
        <dbReference type="Proteomes" id="UP000033140"/>
    </source>
</evidence>
<dbReference type="PANTHER" id="PTHR20923">
    <property type="entry name" value="BAT4 PROTEIN-RELATED"/>
    <property type="match status" value="1"/>
</dbReference>
<evidence type="ECO:0000259" key="1">
    <source>
        <dbReference type="PROSITE" id="PS50174"/>
    </source>
</evidence>
<keyword evidence="3" id="KW-1185">Reference proteome</keyword>
<reference evidence="2 3" key="2">
    <citation type="journal article" date="2014" name="J. Gen. Appl. Microbiol.">
        <title>The early diverging ascomycetous budding yeast Saitoella complicata has three histone deacetylases belonging to the Clr6, Hos2, and Rpd3 lineages.</title>
        <authorList>
            <person name="Nishida H."/>
            <person name="Matsumoto T."/>
            <person name="Kondo S."/>
            <person name="Hamamoto M."/>
            <person name="Yoshikawa H."/>
        </authorList>
    </citation>
    <scope>NUCLEOTIDE SEQUENCE [LARGE SCALE GENOMIC DNA]</scope>
    <source>
        <strain evidence="2 3">NRRL Y-17804</strain>
    </source>
</reference>
<dbReference type="InterPro" id="IPR000467">
    <property type="entry name" value="G_patch_dom"/>
</dbReference>
<dbReference type="PANTHER" id="PTHR20923:SF1">
    <property type="entry name" value="G PATCH DOMAIN AND ANKYRIN REPEAT-CONTAINING PROTEIN 1"/>
    <property type="match status" value="1"/>
</dbReference>
<gene>
    <name evidence="2" type="ORF">G7K_1120-t1</name>
</gene>
<dbReference type="GO" id="GO:0003676">
    <property type="term" value="F:nucleic acid binding"/>
    <property type="evidence" value="ECO:0007669"/>
    <property type="project" value="InterPro"/>
</dbReference>
<dbReference type="InterPro" id="IPR039146">
    <property type="entry name" value="GPANK1"/>
</dbReference>
<reference evidence="2 3" key="1">
    <citation type="journal article" date="2011" name="J. Gen. Appl. Microbiol.">
        <title>Draft genome sequencing of the enigmatic yeast Saitoella complicata.</title>
        <authorList>
            <person name="Nishida H."/>
            <person name="Hamamoto M."/>
            <person name="Sugiyama J."/>
        </authorList>
    </citation>
    <scope>NUCLEOTIDE SEQUENCE [LARGE SCALE GENOMIC DNA]</scope>
    <source>
        <strain evidence="2 3">NRRL Y-17804</strain>
    </source>
</reference>
<accession>A0A0E9NAL2</accession>
<proteinExistence type="predicted"/>
<feature type="domain" description="G-patch" evidence="1">
    <location>
        <begin position="214"/>
        <end position="263"/>
    </location>
</feature>
<evidence type="ECO:0000313" key="2">
    <source>
        <dbReference type="EMBL" id="GAO46902.1"/>
    </source>
</evidence>